<dbReference type="RefSeq" id="XP_016228037.1">
    <property type="nucleotide sequence ID" value="XM_016364388.1"/>
</dbReference>
<keyword evidence="4 11" id="KW-0963">Cytoplasm</keyword>
<dbReference type="OrthoDB" id="2960936at2759"/>
<sequence length="515" mass="56835">MNGVDYKRFVRYFYDPPPQYDDMSGASIWLLGKEYKAAPPKPVSTTDHDDVVEIESSIESHDPSNASISTAAESQQVTQAQSTSSFDDAQHVTGENIPSLSNDPADHGWPLAFLDDFESKIWMTYRSSFTPIPRSQDPSTSSSLSFSVRLRNLTEREGFTSDTGWGCMIRSGQSLLANALMLLQLGRDWRRPHVHPTPSSTTSPSPSPSTESEAHILSLFADSPDAPFSIHRFVQHGASACGTHPGQWFGPSATASCIKELSSECAAAGLHVYVTPSASEVYEDRFRSIAATSDTDKTIQPTLVLLGIRLGLDRITPVYHEALKSILTFPQSIGIAGGRPSSSHYFIGCQGDMFFYLDPHETRPALPYKSNPAEYTEEEIATCHTRRLRGLRISEMDPSMLIGFLIKDEADWNDFKRRLSEVKGKSIINLYEKEPPVPGQTRERKEAVDEVETFDDEDDDETVTVLGNDAREAEDDQPELVHATTPTAVTAADSNQHTNTQPTPSIAPSTETKQE</sequence>
<comment type="similarity">
    <text evidence="2 11">Belongs to the peptidase C54 family.</text>
</comment>
<feature type="region of interest" description="Disordered" evidence="12">
    <location>
        <begin position="468"/>
        <end position="515"/>
    </location>
</feature>
<keyword evidence="7" id="KW-0788">Thiol protease</keyword>
<evidence type="ECO:0000256" key="8">
    <source>
        <dbReference type="ARBA" id="ARBA00022927"/>
    </source>
</evidence>
<dbReference type="AlphaFoldDB" id="A0A0D2AC22"/>
<dbReference type="EC" id="3.4.22.-" evidence="11"/>
<dbReference type="VEuPathDB" id="FungiDB:PV10_00333"/>
<protein>
    <recommendedName>
        <fullName evidence="11">Cysteine protease</fullName>
        <ecNumber evidence="11">3.4.22.-</ecNumber>
    </recommendedName>
</protein>
<feature type="compositionally biased region" description="Low complexity" evidence="12">
    <location>
        <begin position="196"/>
        <end position="211"/>
    </location>
</feature>
<keyword evidence="5 11" id="KW-0645">Protease</keyword>
<keyword evidence="9" id="KW-0072">Autophagy</keyword>
<dbReference type="GO" id="GO:0000045">
    <property type="term" value="P:autophagosome assembly"/>
    <property type="evidence" value="ECO:0007669"/>
    <property type="project" value="TreeGrafter"/>
</dbReference>
<dbReference type="InterPro" id="IPR005078">
    <property type="entry name" value="Peptidase_C54"/>
</dbReference>
<dbReference type="GO" id="GO:0035973">
    <property type="term" value="P:aggrephagy"/>
    <property type="evidence" value="ECO:0007669"/>
    <property type="project" value="TreeGrafter"/>
</dbReference>
<feature type="domain" description="Peptidase C54 catalytic" evidence="13">
    <location>
        <begin position="112"/>
        <end position="417"/>
    </location>
</feature>
<dbReference type="InterPro" id="IPR038765">
    <property type="entry name" value="Papain-like_cys_pep_sf"/>
</dbReference>
<evidence type="ECO:0000313" key="14">
    <source>
        <dbReference type="EMBL" id="KIV96463.1"/>
    </source>
</evidence>
<keyword evidence="15" id="KW-1185">Reference proteome</keyword>
<dbReference type="Pfam" id="PF03416">
    <property type="entry name" value="Peptidase_C54"/>
    <property type="match status" value="1"/>
</dbReference>
<feature type="compositionally biased region" description="Polar residues" evidence="12">
    <location>
        <begin position="493"/>
        <end position="515"/>
    </location>
</feature>
<dbReference type="STRING" id="212818.A0A0D2AC22"/>
<dbReference type="OMA" id="WADWKER"/>
<evidence type="ECO:0000313" key="15">
    <source>
        <dbReference type="Proteomes" id="UP000054302"/>
    </source>
</evidence>
<dbReference type="GO" id="GO:0034727">
    <property type="term" value="P:piecemeal microautophagy of the nucleus"/>
    <property type="evidence" value="ECO:0007669"/>
    <property type="project" value="TreeGrafter"/>
</dbReference>
<dbReference type="PANTHER" id="PTHR22624">
    <property type="entry name" value="CYSTEINE PROTEASE ATG4"/>
    <property type="match status" value="1"/>
</dbReference>
<dbReference type="SUPFAM" id="SSF54001">
    <property type="entry name" value="Cysteine proteinases"/>
    <property type="match status" value="1"/>
</dbReference>
<dbReference type="GO" id="GO:0015031">
    <property type="term" value="P:protein transport"/>
    <property type="evidence" value="ECO:0007669"/>
    <property type="project" value="UniProtKB-KW"/>
</dbReference>
<dbReference type="EMBL" id="KN847520">
    <property type="protein sequence ID" value="KIV96463.1"/>
    <property type="molecule type" value="Genomic_DNA"/>
</dbReference>
<comment type="function">
    <text evidence="11">Required for selective autophagic degradation of the nucleus (nucleophagy) as well as for mitophagy which contributes to regulate mitochondrial quantity and quality by eliminating the mitochondria to a basal level to fulfill cellular energy requirements and preventing excess ROS production.</text>
</comment>
<proteinExistence type="inferred from homology"/>
<dbReference type="GO" id="GO:0004197">
    <property type="term" value="F:cysteine-type endopeptidase activity"/>
    <property type="evidence" value="ECO:0007669"/>
    <property type="project" value="TreeGrafter"/>
</dbReference>
<evidence type="ECO:0000256" key="10">
    <source>
        <dbReference type="ARBA" id="ARBA00029362"/>
    </source>
</evidence>
<evidence type="ECO:0000256" key="7">
    <source>
        <dbReference type="ARBA" id="ARBA00022807"/>
    </source>
</evidence>
<evidence type="ECO:0000256" key="12">
    <source>
        <dbReference type="SAM" id="MobiDB-lite"/>
    </source>
</evidence>
<evidence type="ECO:0000256" key="5">
    <source>
        <dbReference type="ARBA" id="ARBA00022670"/>
    </source>
</evidence>
<keyword evidence="11" id="KW-0539">Nucleus</keyword>
<feature type="compositionally biased region" description="Low complexity" evidence="12">
    <location>
        <begin position="483"/>
        <end position="492"/>
    </location>
</feature>
<gene>
    <name evidence="14" type="ORF">PV10_00333</name>
</gene>
<feature type="compositionally biased region" description="Low complexity" evidence="12">
    <location>
        <begin position="69"/>
        <end position="85"/>
    </location>
</feature>
<evidence type="ECO:0000256" key="11">
    <source>
        <dbReference type="RuleBase" id="RU363115"/>
    </source>
</evidence>
<evidence type="ECO:0000256" key="6">
    <source>
        <dbReference type="ARBA" id="ARBA00022801"/>
    </source>
</evidence>
<comment type="subcellular location">
    <subcellularLocation>
        <location evidence="11">Nucleus</location>
    </subcellularLocation>
    <subcellularLocation>
        <location evidence="11">Cytoplasm</location>
    </subcellularLocation>
    <subcellularLocation>
        <location evidence="1">Preautophagosomal structure</location>
    </subcellularLocation>
</comment>
<dbReference type="GO" id="GO:0005634">
    <property type="term" value="C:nucleus"/>
    <property type="evidence" value="ECO:0007669"/>
    <property type="project" value="UniProtKB-SubCell"/>
</dbReference>
<keyword evidence="8" id="KW-0653">Protein transport</keyword>
<dbReference type="GO" id="GO:0019786">
    <property type="term" value="F:protein-phosphatidylethanolamide deconjugating activity"/>
    <property type="evidence" value="ECO:0007669"/>
    <property type="project" value="InterPro"/>
</dbReference>
<comment type="catalytic activity">
    <reaction evidence="10">
        <text>[protein]-C-terminal L-amino acid-glycyl-phosphatidylethanolamide + H2O = [protein]-C-terminal L-amino acid-glycine + a 1,2-diacyl-sn-glycero-3-phosphoethanolamine</text>
        <dbReference type="Rhea" id="RHEA:67548"/>
        <dbReference type="Rhea" id="RHEA-COMP:17323"/>
        <dbReference type="Rhea" id="RHEA-COMP:17324"/>
        <dbReference type="ChEBI" id="CHEBI:15377"/>
        <dbReference type="ChEBI" id="CHEBI:64612"/>
        <dbReference type="ChEBI" id="CHEBI:172940"/>
        <dbReference type="ChEBI" id="CHEBI:172941"/>
    </reaction>
    <physiologicalReaction direction="left-to-right" evidence="10">
        <dbReference type="Rhea" id="RHEA:67549"/>
    </physiologicalReaction>
</comment>
<dbReference type="HOGENOM" id="CLU_021259_5_1_1"/>
<dbReference type="GO" id="GO:0000423">
    <property type="term" value="P:mitophagy"/>
    <property type="evidence" value="ECO:0007669"/>
    <property type="project" value="TreeGrafter"/>
</dbReference>
<reference evidence="14 15" key="1">
    <citation type="submission" date="2015-01" db="EMBL/GenBank/DDBJ databases">
        <title>The Genome Sequence of Exophiala mesophila CBS40295.</title>
        <authorList>
            <consortium name="The Broad Institute Genomics Platform"/>
            <person name="Cuomo C."/>
            <person name="de Hoog S."/>
            <person name="Gorbushina A."/>
            <person name="Stielow B."/>
            <person name="Teixiera M."/>
            <person name="Abouelleil A."/>
            <person name="Chapman S.B."/>
            <person name="Priest M."/>
            <person name="Young S.K."/>
            <person name="Wortman J."/>
            <person name="Nusbaum C."/>
            <person name="Birren B."/>
        </authorList>
    </citation>
    <scope>NUCLEOTIDE SEQUENCE [LARGE SCALE GENOMIC DNA]</scope>
    <source>
        <strain evidence="14 15">CBS 40295</strain>
    </source>
</reference>
<dbReference type="PANTHER" id="PTHR22624:SF49">
    <property type="entry name" value="CYSTEINE PROTEASE"/>
    <property type="match status" value="1"/>
</dbReference>
<name>A0A0D2AC22_EXOME</name>
<dbReference type="InterPro" id="IPR046792">
    <property type="entry name" value="Peptidase_C54_cat"/>
</dbReference>
<evidence type="ECO:0000259" key="13">
    <source>
        <dbReference type="Pfam" id="PF03416"/>
    </source>
</evidence>
<keyword evidence="6 11" id="KW-0378">Hydrolase</keyword>
<keyword evidence="3" id="KW-0813">Transport</keyword>
<dbReference type="GO" id="GO:0000407">
    <property type="term" value="C:phagophore assembly site"/>
    <property type="evidence" value="ECO:0007669"/>
    <property type="project" value="UniProtKB-SubCell"/>
</dbReference>
<accession>A0A0D2AC22</accession>
<evidence type="ECO:0000256" key="4">
    <source>
        <dbReference type="ARBA" id="ARBA00022490"/>
    </source>
</evidence>
<organism evidence="14 15">
    <name type="scientific">Exophiala mesophila</name>
    <name type="common">Black yeast-like fungus</name>
    <dbReference type="NCBI Taxonomy" id="212818"/>
    <lineage>
        <taxon>Eukaryota</taxon>
        <taxon>Fungi</taxon>
        <taxon>Dikarya</taxon>
        <taxon>Ascomycota</taxon>
        <taxon>Pezizomycotina</taxon>
        <taxon>Eurotiomycetes</taxon>
        <taxon>Chaetothyriomycetidae</taxon>
        <taxon>Chaetothyriales</taxon>
        <taxon>Herpotrichiellaceae</taxon>
        <taxon>Exophiala</taxon>
    </lineage>
</organism>
<evidence type="ECO:0000256" key="1">
    <source>
        <dbReference type="ARBA" id="ARBA00004329"/>
    </source>
</evidence>
<evidence type="ECO:0000256" key="2">
    <source>
        <dbReference type="ARBA" id="ARBA00010958"/>
    </source>
</evidence>
<dbReference type="Proteomes" id="UP000054302">
    <property type="component" value="Unassembled WGS sequence"/>
</dbReference>
<feature type="region of interest" description="Disordered" evidence="12">
    <location>
        <begin position="191"/>
        <end position="213"/>
    </location>
</feature>
<evidence type="ECO:0000256" key="3">
    <source>
        <dbReference type="ARBA" id="ARBA00022448"/>
    </source>
</evidence>
<evidence type="ECO:0000256" key="9">
    <source>
        <dbReference type="ARBA" id="ARBA00023006"/>
    </source>
</evidence>
<dbReference type="GeneID" id="27318178"/>
<feature type="region of interest" description="Disordered" evidence="12">
    <location>
        <begin position="57"/>
        <end position="101"/>
    </location>
</feature>
<dbReference type="GO" id="GO:0016485">
    <property type="term" value="P:protein processing"/>
    <property type="evidence" value="ECO:0007669"/>
    <property type="project" value="TreeGrafter"/>
</dbReference>